<dbReference type="Pfam" id="PF08668">
    <property type="entry name" value="HDOD"/>
    <property type="match status" value="1"/>
</dbReference>
<dbReference type="PROSITE" id="PS51833">
    <property type="entry name" value="HDOD"/>
    <property type="match status" value="1"/>
</dbReference>
<evidence type="ECO:0000313" key="4">
    <source>
        <dbReference type="Proteomes" id="UP000593910"/>
    </source>
</evidence>
<dbReference type="KEGG" id="smax:FJR03_06695"/>
<dbReference type="PANTHER" id="PTHR33525">
    <property type="match status" value="1"/>
</dbReference>
<proteinExistence type="predicted"/>
<feature type="transmembrane region" description="Helical" evidence="1">
    <location>
        <begin position="71"/>
        <end position="92"/>
    </location>
</feature>
<evidence type="ECO:0000256" key="1">
    <source>
        <dbReference type="SAM" id="Phobius"/>
    </source>
</evidence>
<accession>A0A7M1AVI1</accession>
<gene>
    <name evidence="3" type="ORF">FJR03_06695</name>
</gene>
<keyword evidence="1" id="KW-0472">Membrane</keyword>
<organism evidence="3 4">
    <name type="scientific">Sulfurimonas marina</name>
    <dbReference type="NCBI Taxonomy" id="2590551"/>
    <lineage>
        <taxon>Bacteria</taxon>
        <taxon>Pseudomonadati</taxon>
        <taxon>Campylobacterota</taxon>
        <taxon>Epsilonproteobacteria</taxon>
        <taxon>Campylobacterales</taxon>
        <taxon>Sulfurimonadaceae</taxon>
        <taxon>Sulfurimonas</taxon>
    </lineage>
</organism>
<evidence type="ECO:0000313" key="3">
    <source>
        <dbReference type="EMBL" id="QOP41449.1"/>
    </source>
</evidence>
<feature type="domain" description="HDOD" evidence="2">
    <location>
        <begin position="13"/>
        <end position="212"/>
    </location>
</feature>
<sequence length="281" mass="32020">MTFADIAQKIETLPSLSSIADEIEAVYNSNTRDIDIVKLSKAIESDAMLTANILKMINSPYYGFKNKISSITLAITLLGARKIIVLVIHYALLNNVKADMSVYNLTNEQFNELCHLQSALMLQWFSQIDIQEAGFLSSLALIMEGGKLILAHEVIESEYTSEFREGFNECDNSDEYERELLGVTSYYISAKLFEHWNLDGLYIKILEGLNEQECSQNDKKICEFIKALNIVRTAINVKEVLTEDSISKSVKLVEEMGYDHRYFEHTAHRLQTEYLSLSIED</sequence>
<dbReference type="AlphaFoldDB" id="A0A7M1AVI1"/>
<keyword evidence="1" id="KW-1133">Transmembrane helix</keyword>
<dbReference type="EMBL" id="CP041165">
    <property type="protein sequence ID" value="QOP41449.1"/>
    <property type="molecule type" value="Genomic_DNA"/>
</dbReference>
<dbReference type="Gene3D" id="1.10.3210.10">
    <property type="entry name" value="Hypothetical protein af1432"/>
    <property type="match status" value="1"/>
</dbReference>
<dbReference type="PANTHER" id="PTHR33525:SF4">
    <property type="entry name" value="CYCLIC DI-GMP PHOSPHODIESTERASE CDGJ"/>
    <property type="match status" value="1"/>
</dbReference>
<reference evidence="3 4" key="1">
    <citation type="submission" date="2019-06" db="EMBL/GenBank/DDBJ databases">
        <title>Sulfurimonas gotlandica sp. nov., a chemoautotrophic and psychrotolerant epsilonproteobacterium isolated from a pelagic redoxcline, and an emended description of the genus Sulfurimonas.</title>
        <authorList>
            <person name="Wang S."/>
            <person name="Jiang L."/>
            <person name="Shao Z."/>
        </authorList>
    </citation>
    <scope>NUCLEOTIDE SEQUENCE [LARGE SCALE GENOMIC DNA]</scope>
    <source>
        <strain evidence="3 4">B2</strain>
    </source>
</reference>
<dbReference type="SUPFAM" id="SSF109604">
    <property type="entry name" value="HD-domain/PDEase-like"/>
    <property type="match status" value="1"/>
</dbReference>
<dbReference type="Proteomes" id="UP000593910">
    <property type="component" value="Chromosome"/>
</dbReference>
<keyword evidence="4" id="KW-1185">Reference proteome</keyword>
<evidence type="ECO:0000259" key="2">
    <source>
        <dbReference type="PROSITE" id="PS51833"/>
    </source>
</evidence>
<name>A0A7M1AVI1_9BACT</name>
<protein>
    <submittedName>
        <fullName evidence="3">HDOD domain-containing protein</fullName>
    </submittedName>
</protein>
<dbReference type="InterPro" id="IPR013976">
    <property type="entry name" value="HDOD"/>
</dbReference>
<keyword evidence="1" id="KW-0812">Transmembrane</keyword>
<dbReference type="InterPro" id="IPR052340">
    <property type="entry name" value="RNase_Y/CdgJ"/>
</dbReference>
<dbReference type="RefSeq" id="WP_193112764.1">
    <property type="nucleotide sequence ID" value="NZ_CP041165.1"/>
</dbReference>